<evidence type="ECO:0000313" key="1">
    <source>
        <dbReference type="EMBL" id="MBP2473198.1"/>
    </source>
</evidence>
<reference evidence="1 2" key="1">
    <citation type="submission" date="2021-03" db="EMBL/GenBank/DDBJ databases">
        <title>Sequencing the genomes of 1000 actinobacteria strains.</title>
        <authorList>
            <person name="Klenk H.-P."/>
        </authorList>
    </citation>
    <scope>NUCLEOTIDE SEQUENCE [LARGE SCALE GENOMIC DNA]</scope>
    <source>
        <strain evidence="1 2">DSM 44580</strain>
    </source>
</reference>
<dbReference type="EMBL" id="JAGIOO010000001">
    <property type="protein sequence ID" value="MBP2473198.1"/>
    <property type="molecule type" value="Genomic_DNA"/>
</dbReference>
<evidence type="ECO:0000313" key="2">
    <source>
        <dbReference type="Proteomes" id="UP001519363"/>
    </source>
</evidence>
<proteinExistence type="predicted"/>
<dbReference type="RefSeq" id="WP_209706700.1">
    <property type="nucleotide sequence ID" value="NZ_JAGIOO010000001.1"/>
</dbReference>
<comment type="caution">
    <text evidence="1">The sequence shown here is derived from an EMBL/GenBank/DDBJ whole genome shotgun (WGS) entry which is preliminary data.</text>
</comment>
<dbReference type="Proteomes" id="UP001519363">
    <property type="component" value="Unassembled WGS sequence"/>
</dbReference>
<keyword evidence="2" id="KW-1185">Reference proteome</keyword>
<gene>
    <name evidence="1" type="ORF">JOF53_002070</name>
</gene>
<organism evidence="1 2">
    <name type="scientific">Crossiella equi</name>
    <dbReference type="NCBI Taxonomy" id="130796"/>
    <lineage>
        <taxon>Bacteria</taxon>
        <taxon>Bacillati</taxon>
        <taxon>Actinomycetota</taxon>
        <taxon>Actinomycetes</taxon>
        <taxon>Pseudonocardiales</taxon>
        <taxon>Pseudonocardiaceae</taxon>
        <taxon>Crossiella</taxon>
    </lineage>
</organism>
<evidence type="ECO:0008006" key="3">
    <source>
        <dbReference type="Google" id="ProtNLM"/>
    </source>
</evidence>
<name>A0ABS5A9D6_9PSEU</name>
<protein>
    <recommendedName>
        <fullName evidence="3">HTH cro/C1-type domain-containing protein</fullName>
    </recommendedName>
</protein>
<sequence length="309" mass="34540">MPVDQCSTTRLANALTHGPFSLALRLAVRASGLSLDRVQARLRERGAPVSKTALSYWQHGHTRPERPESLRAVTALEAILGLAPESLTALLGPRRPRGRWVHHRPGSLAPDQAWARPDGLSRALGHLAADVTAMHWLTRLAKHVTVSVDRTRHLTAVTYHELLRAERDVDRYLVAFRSDHVQEELRFEDVRGCRAGRQRKDEPTGFRIVELLLDRPLRAGELAVVDYTLLPGPLPDAEHTLRVQRGARELSLQVQFAEGTLPVRVQRAFRPTVGEPDTCADLWLGASRTAALAEVDPAPGIYRVRWDWT</sequence>
<accession>A0ABS5A9D6</accession>